<sequence>MDQSQHTLEPLHKLVAAYAFLMNVITTVALIYTSPYYWKQEYHNSAFTGHAWIQELIHGHPDRIRSELGVRLPVFVALVEQLRVLGMENTRYITIEEQVAIFLYM</sequence>
<dbReference type="AlphaFoldDB" id="A0AA38JFP7"/>
<accession>A0AA38JFP7</accession>
<reference evidence="3" key="1">
    <citation type="submission" date="2022-08" db="EMBL/GenBank/DDBJ databases">
        <authorList>
            <consortium name="DOE Joint Genome Institute"/>
            <person name="Min B."/>
            <person name="Sierra-Patev S."/>
            <person name="Naranjo-Ortiz M."/>
            <person name="Looney B."/>
            <person name="Konkel Z."/>
            <person name="Slot J.C."/>
            <person name="Sakamoto Y."/>
            <person name="Steenwyk J.L."/>
            <person name="Rokas A."/>
            <person name="Carro J."/>
            <person name="Camarero S."/>
            <person name="Ferreira P."/>
            <person name="Molpeceres G."/>
            <person name="Ruiz-duenas F.J."/>
            <person name="Serrano A."/>
            <person name="Henrissat B."/>
            <person name="Drula E."/>
            <person name="Hughes K.W."/>
            <person name="Mata J.L."/>
            <person name="Ishikawa N.K."/>
            <person name="Vargas-Isla R."/>
            <person name="Ushijima S."/>
            <person name="Smith C.A."/>
            <person name="Ahrendt S."/>
            <person name="Andreopoulos W."/>
            <person name="He G."/>
            <person name="LaButti K."/>
            <person name="Lipzen A."/>
            <person name="Ng V."/>
            <person name="Riley R."/>
            <person name="Sandor L."/>
            <person name="Barry K."/>
            <person name="Martinez A.T."/>
            <person name="Xiao Y."/>
            <person name="Gibbons J.G."/>
            <person name="Terashima K."/>
            <person name="Hibbett D.S."/>
            <person name="Grigoriev I.V."/>
        </authorList>
    </citation>
    <scope>NUCLEOTIDE SEQUENCE</scope>
    <source>
        <strain evidence="3">ET3784</strain>
    </source>
</reference>
<dbReference type="Pfam" id="PF26138">
    <property type="entry name" value="DUF8040"/>
    <property type="match status" value="1"/>
</dbReference>
<keyword evidence="4" id="KW-1185">Reference proteome</keyword>
<keyword evidence="1" id="KW-1133">Transmembrane helix</keyword>
<evidence type="ECO:0000259" key="2">
    <source>
        <dbReference type="Pfam" id="PF26138"/>
    </source>
</evidence>
<evidence type="ECO:0000313" key="3">
    <source>
        <dbReference type="EMBL" id="KAJ3735131.1"/>
    </source>
</evidence>
<keyword evidence="1" id="KW-0472">Membrane</keyword>
<evidence type="ECO:0000313" key="4">
    <source>
        <dbReference type="Proteomes" id="UP001176059"/>
    </source>
</evidence>
<protein>
    <recommendedName>
        <fullName evidence="2">DUF8040 domain-containing protein</fullName>
    </recommendedName>
</protein>
<feature type="domain" description="DUF8040" evidence="2">
    <location>
        <begin position="44"/>
        <end position="105"/>
    </location>
</feature>
<evidence type="ECO:0000256" key="1">
    <source>
        <dbReference type="SAM" id="Phobius"/>
    </source>
</evidence>
<dbReference type="EMBL" id="JANVFO010000011">
    <property type="protein sequence ID" value="KAJ3735131.1"/>
    <property type="molecule type" value="Genomic_DNA"/>
</dbReference>
<proteinExistence type="predicted"/>
<keyword evidence="1" id="KW-0812">Transmembrane</keyword>
<name>A0AA38JFP7_9AGAR</name>
<dbReference type="Proteomes" id="UP001176059">
    <property type="component" value="Unassembled WGS sequence"/>
</dbReference>
<feature type="transmembrane region" description="Helical" evidence="1">
    <location>
        <begin position="15"/>
        <end position="38"/>
    </location>
</feature>
<reference evidence="3" key="2">
    <citation type="journal article" date="2023" name="Proc. Natl. Acad. Sci. U.S.A.">
        <title>A global phylogenomic analysis of the shiitake genus Lentinula.</title>
        <authorList>
            <person name="Sierra-Patev S."/>
            <person name="Min B."/>
            <person name="Naranjo-Ortiz M."/>
            <person name="Looney B."/>
            <person name="Konkel Z."/>
            <person name="Slot J.C."/>
            <person name="Sakamoto Y."/>
            <person name="Steenwyk J.L."/>
            <person name="Rokas A."/>
            <person name="Carro J."/>
            <person name="Camarero S."/>
            <person name="Ferreira P."/>
            <person name="Molpeceres G."/>
            <person name="Ruiz-Duenas F.J."/>
            <person name="Serrano A."/>
            <person name="Henrissat B."/>
            <person name="Drula E."/>
            <person name="Hughes K.W."/>
            <person name="Mata J.L."/>
            <person name="Ishikawa N.K."/>
            <person name="Vargas-Isla R."/>
            <person name="Ushijima S."/>
            <person name="Smith C.A."/>
            <person name="Donoghue J."/>
            <person name="Ahrendt S."/>
            <person name="Andreopoulos W."/>
            <person name="He G."/>
            <person name="LaButti K."/>
            <person name="Lipzen A."/>
            <person name="Ng V."/>
            <person name="Riley R."/>
            <person name="Sandor L."/>
            <person name="Barry K."/>
            <person name="Martinez A.T."/>
            <person name="Xiao Y."/>
            <person name="Gibbons J.G."/>
            <person name="Terashima K."/>
            <person name="Grigoriev I.V."/>
            <person name="Hibbett D."/>
        </authorList>
    </citation>
    <scope>NUCLEOTIDE SEQUENCE</scope>
    <source>
        <strain evidence="3">ET3784</strain>
    </source>
</reference>
<organism evidence="3 4">
    <name type="scientific">Lentinula guzmanii</name>
    <dbReference type="NCBI Taxonomy" id="2804957"/>
    <lineage>
        <taxon>Eukaryota</taxon>
        <taxon>Fungi</taxon>
        <taxon>Dikarya</taxon>
        <taxon>Basidiomycota</taxon>
        <taxon>Agaricomycotina</taxon>
        <taxon>Agaricomycetes</taxon>
        <taxon>Agaricomycetidae</taxon>
        <taxon>Agaricales</taxon>
        <taxon>Marasmiineae</taxon>
        <taxon>Omphalotaceae</taxon>
        <taxon>Lentinula</taxon>
    </lineage>
</organism>
<gene>
    <name evidence="3" type="ORF">DFJ43DRAFT_992288</name>
</gene>
<comment type="caution">
    <text evidence="3">The sequence shown here is derived from an EMBL/GenBank/DDBJ whole genome shotgun (WGS) entry which is preliminary data.</text>
</comment>
<dbReference type="InterPro" id="IPR058353">
    <property type="entry name" value="DUF8040"/>
</dbReference>
<feature type="non-terminal residue" evidence="3">
    <location>
        <position position="105"/>
    </location>
</feature>